<feature type="region of interest" description="Disordered" evidence="1">
    <location>
        <begin position="1"/>
        <end position="66"/>
    </location>
</feature>
<gene>
    <name evidence="2" type="ORF">ODALV1_LOCUS3654</name>
</gene>
<protein>
    <submittedName>
        <fullName evidence="2">Uncharacterized protein</fullName>
    </submittedName>
</protein>
<evidence type="ECO:0000313" key="3">
    <source>
        <dbReference type="Proteomes" id="UP001642540"/>
    </source>
</evidence>
<comment type="caution">
    <text evidence="2">The sequence shown here is derived from an EMBL/GenBank/DDBJ whole genome shotgun (WGS) entry which is preliminary data.</text>
</comment>
<accession>A0ABP1PZT3</accession>
<dbReference type="Proteomes" id="UP001642540">
    <property type="component" value="Unassembled WGS sequence"/>
</dbReference>
<sequence>METSEAQEVPEAAEAPSATSEVIPKVKTSSHLAPMNEDPASNKANDEPSASSGTVGSAPVEDSDDDATFMHTVVDLTISSDEDDVSTALSNLIRIKHYC</sequence>
<proteinExistence type="predicted"/>
<keyword evidence="3" id="KW-1185">Reference proteome</keyword>
<dbReference type="EMBL" id="CAXLJM020000012">
    <property type="protein sequence ID" value="CAL8076974.1"/>
    <property type="molecule type" value="Genomic_DNA"/>
</dbReference>
<evidence type="ECO:0000256" key="1">
    <source>
        <dbReference type="SAM" id="MobiDB-lite"/>
    </source>
</evidence>
<organism evidence="2 3">
    <name type="scientific">Orchesella dallaii</name>
    <dbReference type="NCBI Taxonomy" id="48710"/>
    <lineage>
        <taxon>Eukaryota</taxon>
        <taxon>Metazoa</taxon>
        <taxon>Ecdysozoa</taxon>
        <taxon>Arthropoda</taxon>
        <taxon>Hexapoda</taxon>
        <taxon>Collembola</taxon>
        <taxon>Entomobryomorpha</taxon>
        <taxon>Entomobryoidea</taxon>
        <taxon>Orchesellidae</taxon>
        <taxon>Orchesellinae</taxon>
        <taxon>Orchesella</taxon>
    </lineage>
</organism>
<reference evidence="2 3" key="1">
    <citation type="submission" date="2024-08" db="EMBL/GenBank/DDBJ databases">
        <authorList>
            <person name="Cucini C."/>
            <person name="Frati F."/>
        </authorList>
    </citation>
    <scope>NUCLEOTIDE SEQUENCE [LARGE SCALE GENOMIC DNA]</scope>
</reference>
<evidence type="ECO:0000313" key="2">
    <source>
        <dbReference type="EMBL" id="CAL8076974.1"/>
    </source>
</evidence>
<name>A0ABP1PZT3_9HEXA</name>
<feature type="compositionally biased region" description="Low complexity" evidence="1">
    <location>
        <begin position="1"/>
        <end position="22"/>
    </location>
</feature>